<feature type="transmembrane region" description="Helical" evidence="1">
    <location>
        <begin position="180"/>
        <end position="213"/>
    </location>
</feature>
<dbReference type="PROSITE" id="PS51257">
    <property type="entry name" value="PROKAR_LIPOPROTEIN"/>
    <property type="match status" value="1"/>
</dbReference>
<dbReference type="RefSeq" id="WP_132118717.1">
    <property type="nucleotide sequence ID" value="NZ_SMJU01000008.1"/>
</dbReference>
<gene>
    <name evidence="2" type="ORF">EZE20_14110</name>
</gene>
<proteinExistence type="predicted"/>
<name>A0A4R4K9B6_9BACT</name>
<keyword evidence="1" id="KW-0812">Transmembrane</keyword>
<accession>A0A4R4K9B6</accession>
<evidence type="ECO:0000313" key="2">
    <source>
        <dbReference type="EMBL" id="TDB64073.1"/>
    </source>
</evidence>
<keyword evidence="3" id="KW-1185">Reference proteome</keyword>
<dbReference type="EMBL" id="SMJU01000008">
    <property type="protein sequence ID" value="TDB64073.1"/>
    <property type="molecule type" value="Genomic_DNA"/>
</dbReference>
<dbReference type="Proteomes" id="UP000295706">
    <property type="component" value="Unassembled WGS sequence"/>
</dbReference>
<organism evidence="2 3">
    <name type="scientific">Arundinibacter roseus</name>
    <dbReference type="NCBI Taxonomy" id="2070510"/>
    <lineage>
        <taxon>Bacteria</taxon>
        <taxon>Pseudomonadati</taxon>
        <taxon>Bacteroidota</taxon>
        <taxon>Cytophagia</taxon>
        <taxon>Cytophagales</taxon>
        <taxon>Spirosomataceae</taxon>
        <taxon>Arundinibacter</taxon>
    </lineage>
</organism>
<evidence type="ECO:0000256" key="1">
    <source>
        <dbReference type="SAM" id="Phobius"/>
    </source>
</evidence>
<dbReference type="AlphaFoldDB" id="A0A4R4K9B6"/>
<keyword evidence="1" id="KW-0472">Membrane</keyword>
<sequence length="215" mass="22668">MQKISTLCLLATIVVLGSCGRQYPTFNQMPVNAHYEPRERVQPVAETPTVVAEAPSQANEATPAVSPIVSSVSEGEVLAGIESDERMTAILAEKSPKQIDQQLENALASAEGQKLLARPAVAAQIEKVRSMLAQTNIQKVNPSEVQVSKASKLVDKSIRKHMGPSAAKALNRDLKIGLILIAVAILVGLIPGLGLVSLIVGVIGVVFVILGLIAL</sequence>
<evidence type="ECO:0000313" key="3">
    <source>
        <dbReference type="Proteomes" id="UP000295706"/>
    </source>
</evidence>
<protein>
    <submittedName>
        <fullName evidence="2">Uncharacterized protein</fullName>
    </submittedName>
</protein>
<keyword evidence="1" id="KW-1133">Transmembrane helix</keyword>
<reference evidence="2 3" key="1">
    <citation type="submission" date="2019-02" db="EMBL/GenBank/DDBJ databases">
        <title>Arundinibacter roseus gen. nov., sp. nov., a new member of the family Cytophagaceae.</title>
        <authorList>
            <person name="Szuroczki S."/>
            <person name="Khayer B."/>
            <person name="Sproer C."/>
            <person name="Toumi M."/>
            <person name="Szabo A."/>
            <person name="Felfoldi T."/>
            <person name="Schumann P."/>
            <person name="Toth E."/>
        </authorList>
    </citation>
    <scope>NUCLEOTIDE SEQUENCE [LARGE SCALE GENOMIC DNA]</scope>
    <source>
        <strain evidence="2 3">DMA-k-7a</strain>
    </source>
</reference>
<comment type="caution">
    <text evidence="2">The sequence shown here is derived from an EMBL/GenBank/DDBJ whole genome shotgun (WGS) entry which is preliminary data.</text>
</comment>